<dbReference type="Proteomes" id="UP000260136">
    <property type="component" value="Chromosome"/>
</dbReference>
<evidence type="ECO:0000256" key="1">
    <source>
        <dbReference type="SAM" id="Coils"/>
    </source>
</evidence>
<dbReference type="RefSeq" id="WP_011113577.1">
    <property type="nucleotide sequence ID" value="NZ_CP070622.1"/>
</dbReference>
<reference evidence="3" key="1">
    <citation type="submission" date="2018-06" db="EMBL/GenBank/DDBJ databases">
        <authorList>
            <consortium name="Pathogen Informatics"/>
        </authorList>
    </citation>
    <scope>NUCLEOTIDE SEQUENCE [LARGE SCALE GENOMIC DNA]</scope>
    <source>
        <strain evidence="3">NCTC10115</strain>
    </source>
</reference>
<dbReference type="Pfam" id="PF07554">
    <property type="entry name" value="FIVAR"/>
    <property type="match status" value="2"/>
</dbReference>
<dbReference type="STRING" id="1006581.GCW_01910"/>
<organism evidence="2 3">
    <name type="scientific">Mycoplasmoides gallisepticum</name>
    <name type="common">Mycoplasma gallisepticum</name>
    <dbReference type="NCBI Taxonomy" id="2096"/>
    <lineage>
        <taxon>Bacteria</taxon>
        <taxon>Bacillati</taxon>
        <taxon>Mycoplasmatota</taxon>
        <taxon>Mycoplasmoidales</taxon>
        <taxon>Mycoplasmoidaceae</taxon>
        <taxon>Mycoplasmoides</taxon>
    </lineage>
</organism>
<name>A0A3B0PSR4_MYCGL</name>
<proteinExistence type="predicted"/>
<protein>
    <submittedName>
        <fullName evidence="2">Variably expressed lipoprotein and hemagglutinin (VlhA) family domain protein</fullName>
    </submittedName>
</protein>
<keyword evidence="2" id="KW-0449">Lipoprotein</keyword>
<sequence length="212" mass="23328">MSLLISLSLASCTSIISRHLRNSSGTTPQDPIVDPNINNNQSEQLQATRNSLATLLNGQTNTLSSYNDYAKLKQNLMAAYSAATTVQNNENASLENLRDAVRQLKNALNTANQTRTTFNNENGDLIQKYHDLETALNNHGMVLEGLENPNYQLIKTHLTGLYDNAQTVVDNTLIPAEDVNKPVLQNLQILTQSLGDSTTQESLMMQKLALIS</sequence>
<dbReference type="AlphaFoldDB" id="A0A3B0PSR4"/>
<evidence type="ECO:0000313" key="2">
    <source>
        <dbReference type="EMBL" id="SYV94436.1"/>
    </source>
</evidence>
<keyword evidence="1" id="KW-0175">Coiled coil</keyword>
<evidence type="ECO:0000313" key="3">
    <source>
        <dbReference type="Proteomes" id="UP000260136"/>
    </source>
</evidence>
<dbReference type="EMBL" id="LS991952">
    <property type="protein sequence ID" value="SYV94436.1"/>
    <property type="molecule type" value="Genomic_DNA"/>
</dbReference>
<gene>
    <name evidence="2" type="ORF">NCTC10115_00760</name>
</gene>
<feature type="coiled-coil region" evidence="1">
    <location>
        <begin position="87"/>
        <end position="121"/>
    </location>
</feature>
<accession>A0A3B0PSR4</accession>
<dbReference type="GeneID" id="93510168"/>